<dbReference type="WBParaSite" id="ES5_v2.g10922.t1">
    <property type="protein sequence ID" value="ES5_v2.g10922.t1"/>
    <property type="gene ID" value="ES5_v2.g10922"/>
</dbReference>
<proteinExistence type="predicted"/>
<organism evidence="1 2">
    <name type="scientific">Panagrolaimus sp. ES5</name>
    <dbReference type="NCBI Taxonomy" id="591445"/>
    <lineage>
        <taxon>Eukaryota</taxon>
        <taxon>Metazoa</taxon>
        <taxon>Ecdysozoa</taxon>
        <taxon>Nematoda</taxon>
        <taxon>Chromadorea</taxon>
        <taxon>Rhabditida</taxon>
        <taxon>Tylenchina</taxon>
        <taxon>Panagrolaimomorpha</taxon>
        <taxon>Panagrolaimoidea</taxon>
        <taxon>Panagrolaimidae</taxon>
        <taxon>Panagrolaimus</taxon>
    </lineage>
</organism>
<reference evidence="2" key="1">
    <citation type="submission" date="2022-11" db="UniProtKB">
        <authorList>
            <consortium name="WormBaseParasite"/>
        </authorList>
    </citation>
    <scope>IDENTIFICATION</scope>
</reference>
<accession>A0AC34F1I4</accession>
<name>A0AC34F1I4_9BILA</name>
<evidence type="ECO:0000313" key="2">
    <source>
        <dbReference type="WBParaSite" id="ES5_v2.g10922.t1"/>
    </source>
</evidence>
<protein>
    <submittedName>
        <fullName evidence="2">Ubiquitin-like protease family profile domain-containing protein</fullName>
    </submittedName>
</protein>
<evidence type="ECO:0000313" key="1">
    <source>
        <dbReference type="Proteomes" id="UP000887579"/>
    </source>
</evidence>
<dbReference type="Proteomes" id="UP000887579">
    <property type="component" value="Unplaced"/>
</dbReference>
<sequence length="525" mass="60936">MNSLVQVIGKKHRVGFITVLYSTLVMKYDKEENVLNTLQYIHPNVQEVSILLVPIHYGVHFTLAVFDLVKKEVWYFNSLFRRPQPPYKRIKEALERDLKIKLTEISCKECQKLINKQLDGYNCGVHICRIAEEIFFYGFSQRLSPFIIDEERARIRDIYDAINDPNWNGQWFPQLQTRCDVTPSTSSTADADLSITKDLDMTDVSISDGTDSRTDSPASPISNDDQQNAVISHEYMEYLIGTLPQIGIELHSIIPTFAQLSVIRTCYQYLERFRKKEYNRSRQNMKPSTIFNFELFEKLKKNEFIFVNDLVNGFQSYFELPVDQKVVLFENFYPTFIIFERIFDTVNFMKSKCYGKNILLQNGNYFNVDDIEFQRSDEMTDDDMFEELKKSHWITVAGEKLLPLFVKLQLHPIEAMYGFGLILLDIEEIQSNLSVTAIQARQACAERINADLFQFYGMDRERFERIAEISAAVKVAKEIAKNYINAFKNVNNYNNGFFVEKCSSPCSSDGSPTMENTVAAMEEKT</sequence>